<dbReference type="SUPFAM" id="SSF51197">
    <property type="entry name" value="Clavaminate synthase-like"/>
    <property type="match status" value="1"/>
</dbReference>
<keyword evidence="4" id="KW-1185">Reference proteome</keyword>
<dbReference type="InterPro" id="IPR032854">
    <property type="entry name" value="ALKBH3"/>
</dbReference>
<feature type="region of interest" description="Disordered" evidence="1">
    <location>
        <begin position="1"/>
        <end position="23"/>
    </location>
</feature>
<evidence type="ECO:0000259" key="2">
    <source>
        <dbReference type="PROSITE" id="PS51471"/>
    </source>
</evidence>
<evidence type="ECO:0000313" key="3">
    <source>
        <dbReference type="EMBL" id="OCH95052.1"/>
    </source>
</evidence>
<proteinExistence type="predicted"/>
<dbReference type="Proteomes" id="UP000250043">
    <property type="component" value="Unassembled WGS sequence"/>
</dbReference>
<feature type="domain" description="Fe2OG dioxygenase" evidence="2">
    <location>
        <begin position="161"/>
        <end position="286"/>
    </location>
</feature>
<dbReference type="GO" id="GO:0006307">
    <property type="term" value="P:DNA alkylation repair"/>
    <property type="evidence" value="ECO:0007669"/>
    <property type="project" value="InterPro"/>
</dbReference>
<evidence type="ECO:0000256" key="1">
    <source>
        <dbReference type="SAM" id="MobiDB-lite"/>
    </source>
</evidence>
<dbReference type="PANTHER" id="PTHR31212:SF4">
    <property type="entry name" value="ALPHA-KETOGLUTARATE-DEPENDENT DIOXYGENASE ALKB HOMOLOG 3"/>
    <property type="match status" value="1"/>
</dbReference>
<dbReference type="InterPro" id="IPR037151">
    <property type="entry name" value="AlkB-like_sf"/>
</dbReference>
<dbReference type="AlphaFoldDB" id="A0A8E2DSW1"/>
<dbReference type="OrthoDB" id="545910at2759"/>
<accession>A0A8E2DSW1</accession>
<dbReference type="Gene3D" id="2.60.120.590">
    <property type="entry name" value="Alpha-ketoglutarate-dependent dioxygenase AlkB-like"/>
    <property type="match status" value="1"/>
</dbReference>
<dbReference type="GO" id="GO:0051213">
    <property type="term" value="F:dioxygenase activity"/>
    <property type="evidence" value="ECO:0007669"/>
    <property type="project" value="InterPro"/>
</dbReference>
<name>A0A8E2DSW1_9APHY</name>
<dbReference type="PANTHER" id="PTHR31212">
    <property type="entry name" value="ALPHA-KETOGLUTARATE-DEPENDENT DIOXYGENASE ALKB HOMOLOG 3"/>
    <property type="match status" value="1"/>
</dbReference>
<reference evidence="3 4" key="1">
    <citation type="submission" date="2016-07" db="EMBL/GenBank/DDBJ databases">
        <title>Draft genome of the white-rot fungus Obba rivulosa 3A-2.</title>
        <authorList>
            <consortium name="DOE Joint Genome Institute"/>
            <person name="Miettinen O."/>
            <person name="Riley R."/>
            <person name="Acob R."/>
            <person name="Barry K."/>
            <person name="Cullen D."/>
            <person name="De Vries R."/>
            <person name="Hainaut M."/>
            <person name="Hatakka A."/>
            <person name="Henrissat B."/>
            <person name="Hilden K."/>
            <person name="Kuo R."/>
            <person name="Labutti K."/>
            <person name="Lipzen A."/>
            <person name="Makela M.R."/>
            <person name="Sandor L."/>
            <person name="Spatafora J.W."/>
            <person name="Grigoriev I.V."/>
            <person name="Hibbett D.S."/>
        </authorList>
    </citation>
    <scope>NUCLEOTIDE SEQUENCE [LARGE SCALE GENOMIC DNA]</scope>
    <source>
        <strain evidence="3 4">3A-2</strain>
    </source>
</reference>
<organism evidence="3 4">
    <name type="scientific">Obba rivulosa</name>
    <dbReference type="NCBI Taxonomy" id="1052685"/>
    <lineage>
        <taxon>Eukaryota</taxon>
        <taxon>Fungi</taxon>
        <taxon>Dikarya</taxon>
        <taxon>Basidiomycota</taxon>
        <taxon>Agaricomycotina</taxon>
        <taxon>Agaricomycetes</taxon>
        <taxon>Polyporales</taxon>
        <taxon>Gelatoporiaceae</taxon>
        <taxon>Obba</taxon>
    </lineage>
</organism>
<dbReference type="InterPro" id="IPR005123">
    <property type="entry name" value="Oxoglu/Fe-dep_dioxygenase_dom"/>
</dbReference>
<dbReference type="InterPro" id="IPR027450">
    <property type="entry name" value="AlkB-like"/>
</dbReference>
<gene>
    <name evidence="3" type="ORF">OBBRIDRAFT_721704</name>
</gene>
<protein>
    <recommendedName>
        <fullName evidence="2">Fe2OG dioxygenase domain-containing protein</fullName>
    </recommendedName>
</protein>
<evidence type="ECO:0000313" key="4">
    <source>
        <dbReference type="Proteomes" id="UP000250043"/>
    </source>
</evidence>
<dbReference type="PROSITE" id="PS51471">
    <property type="entry name" value="FE2OG_OXY"/>
    <property type="match status" value="1"/>
</dbReference>
<dbReference type="EMBL" id="KV722339">
    <property type="protein sequence ID" value="OCH95052.1"/>
    <property type="molecule type" value="Genomic_DNA"/>
</dbReference>
<sequence>MFRSAAPEGLSKQNQTPPRAPPLTLATPSLVAQHTPCTLHYSVLPPELACRLFYDMLEESQNWSRNKWWLFDRVVESPHRTSFYVRRAELGNEDLQQAAQYWYNGKQVAPPPPFPHAMEAACEIVEKVVNAEMRKRKRFALEWGGEAGGDSDDPDERIIWRANVAAANCYEGAKESVGFHSDQLTSIGPYPTIASLILGTSRMFRLREVVPSDEKDERKARTYNIPLRHNSLIIMHASTQEVFKHCVPPQNAIDMFHPPFPPPSAQDSLASSASNCRINITFRFFRPDFRASTTPKCRCGVPCILRPDMKNRYSSADGDDEQKEIVAKYWWTCYAGAQNDGKGCNFWKVMDVEREGRGPFVGSPGGQ</sequence>
<dbReference type="Pfam" id="PF13532">
    <property type="entry name" value="2OG-FeII_Oxy_2"/>
    <property type="match status" value="1"/>
</dbReference>